<dbReference type="Proteomes" id="UP000278062">
    <property type="component" value="Unassembled WGS sequence"/>
</dbReference>
<sequence length="44" mass="4977">MDNFSSISDLKNPEQRKRKFLAVLQKSERGGTRSGPGLGLHRYT</sequence>
<proteinExistence type="predicted"/>
<protein>
    <submittedName>
        <fullName evidence="1">Uncharacterized protein</fullName>
    </submittedName>
</protein>
<comment type="caution">
    <text evidence="1">The sequence shown here is derived from an EMBL/GenBank/DDBJ whole genome shotgun (WGS) entry which is preliminary data.</text>
</comment>
<dbReference type="AlphaFoldDB" id="A0A0P9KEG9"/>
<dbReference type="EMBL" id="RBPL01000046">
    <property type="protein sequence ID" value="RMN99699.1"/>
    <property type="molecule type" value="Genomic_DNA"/>
</dbReference>
<organism evidence="1 2">
    <name type="scientific">Pseudomonas syringae pv. apii</name>
    <dbReference type="NCBI Taxonomy" id="81036"/>
    <lineage>
        <taxon>Bacteria</taxon>
        <taxon>Pseudomonadati</taxon>
        <taxon>Pseudomonadota</taxon>
        <taxon>Gammaproteobacteria</taxon>
        <taxon>Pseudomonadales</taxon>
        <taxon>Pseudomonadaceae</taxon>
        <taxon>Pseudomonas</taxon>
    </lineage>
</organism>
<evidence type="ECO:0000313" key="1">
    <source>
        <dbReference type="EMBL" id="RMN99699.1"/>
    </source>
</evidence>
<gene>
    <name evidence="1" type="ORF">ALQ49_100837</name>
</gene>
<accession>A0A0P9KEG9</accession>
<reference evidence="1 2" key="1">
    <citation type="submission" date="2018-08" db="EMBL/GenBank/DDBJ databases">
        <title>Recombination of ecologically and evolutionarily significant loci maintains genetic cohesion in the Pseudomonas syringae species complex.</title>
        <authorList>
            <person name="Dillon M."/>
            <person name="Thakur S."/>
            <person name="Almeida R.N.D."/>
            <person name="Weir B.S."/>
            <person name="Guttman D.S."/>
        </authorList>
    </citation>
    <scope>NUCLEOTIDE SEQUENCE [LARGE SCALE GENOMIC DNA]</scope>
    <source>
        <strain evidence="1 2">1089_5</strain>
    </source>
</reference>
<name>A0A0P9KEG9_9PSED</name>
<evidence type="ECO:0000313" key="2">
    <source>
        <dbReference type="Proteomes" id="UP000278062"/>
    </source>
</evidence>